<sequence length="137" mass="15417">MAVNARDVVQWLSQSQAKLQDAGQTTISNGTRMDATWDAVLLACMAVACAQGWRMTSDRGHHVVVLEGACHALGLSELRFDELDILRDWRNRKYRAGYSVDTDELAEALEWVAPFLRDVATWFDENHRAMIKRGVAP</sequence>
<organism evidence="1 2">
    <name type="scientific">Roseateles aquatilis</name>
    <dbReference type="NCBI Taxonomy" id="431061"/>
    <lineage>
        <taxon>Bacteria</taxon>
        <taxon>Pseudomonadati</taxon>
        <taxon>Pseudomonadota</taxon>
        <taxon>Betaproteobacteria</taxon>
        <taxon>Burkholderiales</taxon>
        <taxon>Sphaerotilaceae</taxon>
        <taxon>Roseateles</taxon>
    </lineage>
</organism>
<dbReference type="EMBL" id="NIOF01000005">
    <property type="protein sequence ID" value="OWQ90356.1"/>
    <property type="molecule type" value="Genomic_DNA"/>
</dbReference>
<proteinExistence type="predicted"/>
<evidence type="ECO:0000313" key="1">
    <source>
        <dbReference type="EMBL" id="OWQ90356.1"/>
    </source>
</evidence>
<dbReference type="Proteomes" id="UP000197468">
    <property type="component" value="Unassembled WGS sequence"/>
</dbReference>
<gene>
    <name evidence="1" type="ORF">CDN99_13420</name>
</gene>
<accession>A0A246JDQ8</accession>
<protein>
    <recommendedName>
        <fullName evidence="3">DUF86 domain-containing protein</fullName>
    </recommendedName>
</protein>
<dbReference type="AlphaFoldDB" id="A0A246JDQ8"/>
<reference evidence="1 2" key="1">
    <citation type="journal article" date="2008" name="Int. J. Syst. Evol. Microbiol.">
        <title>Description of Roseateles aquatilis sp. nov. and Roseateles terrae sp. nov., in the class Betaproteobacteria, and emended description of the genus Roseateles.</title>
        <authorList>
            <person name="Gomila M."/>
            <person name="Bowien B."/>
            <person name="Falsen E."/>
            <person name="Moore E.R."/>
            <person name="Lalucat J."/>
        </authorList>
    </citation>
    <scope>NUCLEOTIDE SEQUENCE [LARGE SCALE GENOMIC DNA]</scope>
    <source>
        <strain evidence="1 2">CCUG 48205</strain>
    </source>
</reference>
<comment type="caution">
    <text evidence="1">The sequence shown here is derived from an EMBL/GenBank/DDBJ whole genome shotgun (WGS) entry which is preliminary data.</text>
</comment>
<evidence type="ECO:0008006" key="3">
    <source>
        <dbReference type="Google" id="ProtNLM"/>
    </source>
</evidence>
<name>A0A246JDQ8_9BURK</name>
<keyword evidence="2" id="KW-1185">Reference proteome</keyword>
<evidence type="ECO:0000313" key="2">
    <source>
        <dbReference type="Proteomes" id="UP000197468"/>
    </source>
</evidence>